<accession>A0A059SE94</accession>
<keyword evidence="10" id="KW-0066">ATP synthesis</keyword>
<comment type="subcellular location">
    <subcellularLocation>
        <location evidence="1">Membrane</location>
        <topology evidence="1">Multi-pass membrane protein</topology>
    </subcellularLocation>
</comment>
<proteinExistence type="inferred from homology"/>
<dbReference type="AlphaFoldDB" id="A0A059SE94"/>
<evidence type="ECO:0000256" key="10">
    <source>
        <dbReference type="ARBA" id="ARBA00023310"/>
    </source>
</evidence>
<dbReference type="PANTHER" id="PTHR11410:SF0">
    <property type="entry name" value="ATP SYNTHASE SUBUNIT A"/>
    <property type="match status" value="1"/>
</dbReference>
<dbReference type="GO" id="GO:0045259">
    <property type="term" value="C:proton-transporting ATP synthase complex"/>
    <property type="evidence" value="ECO:0007669"/>
    <property type="project" value="UniProtKB-KW"/>
</dbReference>
<dbReference type="EMBL" id="KF481953">
    <property type="protein sequence ID" value="AGW80390.1"/>
    <property type="molecule type" value="Genomic_DNA"/>
</dbReference>
<evidence type="ECO:0000256" key="11">
    <source>
        <dbReference type="ARBA" id="ARBA00032954"/>
    </source>
</evidence>
<keyword evidence="8" id="KW-0406">Ion transport</keyword>
<name>A0A059SE94_PRORF</name>
<keyword evidence="7 12" id="KW-1133">Transmembrane helix</keyword>
<dbReference type="InterPro" id="IPR023011">
    <property type="entry name" value="ATP_synth_F0_asu_AS"/>
</dbReference>
<dbReference type="Gene3D" id="1.20.120.220">
    <property type="entry name" value="ATP synthase, F0 complex, subunit A"/>
    <property type="match status" value="1"/>
</dbReference>
<organism evidence="13">
    <name type="scientific">Protostrongylus rufescens</name>
    <name type="common">Red lungworm</name>
    <dbReference type="NCBI Taxonomy" id="321386"/>
    <lineage>
        <taxon>Eukaryota</taxon>
        <taxon>Metazoa</taxon>
        <taxon>Ecdysozoa</taxon>
        <taxon>Nematoda</taxon>
        <taxon>Chromadorea</taxon>
        <taxon>Rhabditida</taxon>
        <taxon>Rhabditina</taxon>
        <taxon>Rhabditomorpha</taxon>
        <taxon>Strongyloidea</taxon>
        <taxon>Metastrongylidae</taxon>
        <taxon>Protostrongylus</taxon>
    </lineage>
</organism>
<keyword evidence="5 12" id="KW-0812">Transmembrane</keyword>
<keyword evidence="9 12" id="KW-0472">Membrane</keyword>
<evidence type="ECO:0000256" key="3">
    <source>
        <dbReference type="ARBA" id="ARBA00022448"/>
    </source>
</evidence>
<feature type="transmembrane region" description="Helical" evidence="12">
    <location>
        <begin position="53"/>
        <end position="73"/>
    </location>
</feature>
<keyword evidence="13" id="KW-0496">Mitochondrion</keyword>
<protein>
    <recommendedName>
        <fullName evidence="11">F-ATPase protein 6</fullName>
    </recommendedName>
</protein>
<dbReference type="PANTHER" id="PTHR11410">
    <property type="entry name" value="ATP SYNTHASE SUBUNIT A"/>
    <property type="match status" value="1"/>
</dbReference>
<evidence type="ECO:0000313" key="13">
    <source>
        <dbReference type="EMBL" id="AGW80390.1"/>
    </source>
</evidence>
<dbReference type="SUPFAM" id="SSF81336">
    <property type="entry name" value="F1F0 ATP synthase subunit A"/>
    <property type="match status" value="1"/>
</dbReference>
<dbReference type="CTD" id="4508"/>
<evidence type="ECO:0000256" key="8">
    <source>
        <dbReference type="ARBA" id="ARBA00023065"/>
    </source>
</evidence>
<evidence type="ECO:0000256" key="6">
    <source>
        <dbReference type="ARBA" id="ARBA00022781"/>
    </source>
</evidence>
<keyword evidence="4" id="KW-0138">CF(0)</keyword>
<evidence type="ECO:0000256" key="4">
    <source>
        <dbReference type="ARBA" id="ARBA00022547"/>
    </source>
</evidence>
<dbReference type="GeneID" id="18129798"/>
<sequence>MNQVYFLDVLVFLFFLNYLVFVNSGLLKEFYNKFFLFLTGVYSYVFFLPMSYLISFFAFLLLLVFCFGGYFSYSFNICGMLEFTLIFSLVAWFSTVLVMMSEGKISVYFSKSGDSYLKTFTMLLIEMVSELSRPVALTIRLTVNVMVGHLIVGFLYSMLELNLGEGYVWLTVLAIMMECFVFFIQSYIFSRLIYLYLNE</sequence>
<evidence type="ECO:0000256" key="7">
    <source>
        <dbReference type="ARBA" id="ARBA00022989"/>
    </source>
</evidence>
<evidence type="ECO:0000256" key="12">
    <source>
        <dbReference type="SAM" id="Phobius"/>
    </source>
</evidence>
<evidence type="ECO:0000256" key="9">
    <source>
        <dbReference type="ARBA" id="ARBA00023136"/>
    </source>
</evidence>
<dbReference type="Pfam" id="PF00119">
    <property type="entry name" value="ATP-synt_A"/>
    <property type="match status" value="1"/>
</dbReference>
<keyword evidence="6" id="KW-0375">Hydrogen ion transport</keyword>
<dbReference type="InterPro" id="IPR035908">
    <property type="entry name" value="F0_ATP_A_sf"/>
</dbReference>
<geneLocation type="mitochondrion" evidence="13"/>
<feature type="transmembrane region" description="Helical" evidence="12">
    <location>
        <begin position="168"/>
        <end position="189"/>
    </location>
</feature>
<dbReference type="GO" id="GO:0046933">
    <property type="term" value="F:proton-transporting ATP synthase activity, rotational mechanism"/>
    <property type="evidence" value="ECO:0007669"/>
    <property type="project" value="TreeGrafter"/>
</dbReference>
<comment type="similarity">
    <text evidence="2">Belongs to the ATPase A chain family.</text>
</comment>
<dbReference type="InterPro" id="IPR045083">
    <property type="entry name" value="ATP_synth_F0_asu_bact/mt"/>
</dbReference>
<feature type="transmembrane region" description="Helical" evidence="12">
    <location>
        <begin position="80"/>
        <end position="100"/>
    </location>
</feature>
<evidence type="ECO:0000256" key="1">
    <source>
        <dbReference type="ARBA" id="ARBA00004141"/>
    </source>
</evidence>
<feature type="transmembrane region" description="Helical" evidence="12">
    <location>
        <begin position="137"/>
        <end position="156"/>
    </location>
</feature>
<feature type="transmembrane region" description="Helical" evidence="12">
    <location>
        <begin position="6"/>
        <end position="23"/>
    </location>
</feature>
<dbReference type="InterPro" id="IPR000568">
    <property type="entry name" value="ATP_synth_F0_asu"/>
</dbReference>
<gene>
    <name evidence="13" type="primary">ATP6</name>
</gene>
<dbReference type="RefSeq" id="YP_008994650.1">
    <property type="nucleotide sequence ID" value="NC_023262.1"/>
</dbReference>
<evidence type="ECO:0000256" key="5">
    <source>
        <dbReference type="ARBA" id="ARBA00022692"/>
    </source>
</evidence>
<evidence type="ECO:0000256" key="2">
    <source>
        <dbReference type="ARBA" id="ARBA00006810"/>
    </source>
</evidence>
<dbReference type="PROSITE" id="PS00449">
    <property type="entry name" value="ATPASE_A"/>
    <property type="match status" value="1"/>
</dbReference>
<keyword evidence="3" id="KW-0813">Transport</keyword>
<reference evidence="13" key="1">
    <citation type="journal article" date="2013" name="Parasit. Vectors">
        <title>The mitochondrial genome of Protostrongylus rufescens - implications for population and systematic studies.</title>
        <authorList>
            <person name="Jabbar A."/>
            <person name="Mohandas N."/>
            <person name="Jex A.R."/>
            <person name="Gasser R.B."/>
        </authorList>
    </citation>
    <scope>NUCLEOTIDE SEQUENCE</scope>
</reference>